<protein>
    <submittedName>
        <fullName evidence="1">Uncharacterized protein</fullName>
    </submittedName>
</protein>
<evidence type="ECO:0000313" key="1">
    <source>
        <dbReference type="EMBL" id="CAK5083159.1"/>
    </source>
</evidence>
<dbReference type="EMBL" id="CAVMJV010000049">
    <property type="protein sequence ID" value="CAK5083159.1"/>
    <property type="molecule type" value="Genomic_DNA"/>
</dbReference>
<reference evidence="1" key="1">
    <citation type="submission" date="2023-11" db="EMBL/GenBank/DDBJ databases">
        <authorList>
            <person name="Poullet M."/>
        </authorList>
    </citation>
    <scope>NUCLEOTIDE SEQUENCE</scope>
    <source>
        <strain evidence="1">E1834</strain>
    </source>
</reference>
<gene>
    <name evidence="1" type="ORF">MENTE1834_LOCUS30474</name>
</gene>
<name>A0ACB0ZX96_MELEN</name>
<dbReference type="Proteomes" id="UP001497535">
    <property type="component" value="Unassembled WGS sequence"/>
</dbReference>
<sequence>MATRFPFLAVIITRGFINKINTYTVNAQIITRGNYCLDLAVEEVINREELR</sequence>
<accession>A0ACB0ZX96</accession>
<proteinExistence type="predicted"/>
<comment type="caution">
    <text evidence="1">The sequence shown here is derived from an EMBL/GenBank/DDBJ whole genome shotgun (WGS) entry which is preliminary data.</text>
</comment>
<keyword evidence="2" id="KW-1185">Reference proteome</keyword>
<evidence type="ECO:0000313" key="2">
    <source>
        <dbReference type="Proteomes" id="UP001497535"/>
    </source>
</evidence>
<organism evidence="1 2">
    <name type="scientific">Meloidogyne enterolobii</name>
    <name type="common">Root-knot nematode worm</name>
    <name type="synonym">Meloidogyne mayaguensis</name>
    <dbReference type="NCBI Taxonomy" id="390850"/>
    <lineage>
        <taxon>Eukaryota</taxon>
        <taxon>Metazoa</taxon>
        <taxon>Ecdysozoa</taxon>
        <taxon>Nematoda</taxon>
        <taxon>Chromadorea</taxon>
        <taxon>Rhabditida</taxon>
        <taxon>Tylenchina</taxon>
        <taxon>Tylenchomorpha</taxon>
        <taxon>Tylenchoidea</taxon>
        <taxon>Meloidogynidae</taxon>
        <taxon>Meloidogyninae</taxon>
        <taxon>Meloidogyne</taxon>
    </lineage>
</organism>